<sequence>YWDLVWSSPTSTGTTGIFDVTDTYTDIRHNTDIDS</sequence>
<keyword evidence="2" id="KW-1185">Reference proteome</keyword>
<feature type="non-terminal residue" evidence="1">
    <location>
        <position position="1"/>
    </location>
</feature>
<name>A0A392QYE7_9FABA</name>
<evidence type="ECO:0000313" key="2">
    <source>
        <dbReference type="Proteomes" id="UP000265520"/>
    </source>
</evidence>
<reference evidence="1 2" key="1">
    <citation type="journal article" date="2018" name="Front. Plant Sci.">
        <title>Red Clover (Trifolium pratense) and Zigzag Clover (T. medium) - A Picture of Genomic Similarities and Differences.</title>
        <authorList>
            <person name="Dluhosova J."/>
            <person name="Istvanek J."/>
            <person name="Nedelnik J."/>
            <person name="Repkova J."/>
        </authorList>
    </citation>
    <scope>NUCLEOTIDE SEQUENCE [LARGE SCALE GENOMIC DNA]</scope>
    <source>
        <strain evidence="2">cv. 10/8</strain>
        <tissue evidence="1">Leaf</tissue>
    </source>
</reference>
<accession>A0A392QYE7</accession>
<evidence type="ECO:0000313" key="1">
    <source>
        <dbReference type="EMBL" id="MCI29393.1"/>
    </source>
</evidence>
<protein>
    <submittedName>
        <fullName evidence="1">Uncharacterized protein</fullName>
    </submittedName>
</protein>
<organism evidence="1 2">
    <name type="scientific">Trifolium medium</name>
    <dbReference type="NCBI Taxonomy" id="97028"/>
    <lineage>
        <taxon>Eukaryota</taxon>
        <taxon>Viridiplantae</taxon>
        <taxon>Streptophyta</taxon>
        <taxon>Embryophyta</taxon>
        <taxon>Tracheophyta</taxon>
        <taxon>Spermatophyta</taxon>
        <taxon>Magnoliopsida</taxon>
        <taxon>eudicotyledons</taxon>
        <taxon>Gunneridae</taxon>
        <taxon>Pentapetalae</taxon>
        <taxon>rosids</taxon>
        <taxon>fabids</taxon>
        <taxon>Fabales</taxon>
        <taxon>Fabaceae</taxon>
        <taxon>Papilionoideae</taxon>
        <taxon>50 kb inversion clade</taxon>
        <taxon>NPAAA clade</taxon>
        <taxon>Hologalegina</taxon>
        <taxon>IRL clade</taxon>
        <taxon>Trifolieae</taxon>
        <taxon>Trifolium</taxon>
    </lineage>
</organism>
<dbReference type="EMBL" id="LXQA010172235">
    <property type="protein sequence ID" value="MCI29393.1"/>
    <property type="molecule type" value="Genomic_DNA"/>
</dbReference>
<dbReference type="Proteomes" id="UP000265520">
    <property type="component" value="Unassembled WGS sequence"/>
</dbReference>
<comment type="caution">
    <text evidence="1">The sequence shown here is derived from an EMBL/GenBank/DDBJ whole genome shotgun (WGS) entry which is preliminary data.</text>
</comment>
<dbReference type="AlphaFoldDB" id="A0A392QYE7"/>
<proteinExistence type="predicted"/>